<proteinExistence type="predicted"/>
<dbReference type="AlphaFoldDB" id="A0A0A9DMZ4"/>
<dbReference type="EMBL" id="GBRH01208744">
    <property type="protein sequence ID" value="JAD89151.1"/>
    <property type="molecule type" value="Transcribed_RNA"/>
</dbReference>
<reference evidence="1" key="1">
    <citation type="submission" date="2014-09" db="EMBL/GenBank/DDBJ databases">
        <authorList>
            <person name="Magalhaes I.L.F."/>
            <person name="Oliveira U."/>
            <person name="Santos F.R."/>
            <person name="Vidigal T.H.D.A."/>
            <person name="Brescovit A.D."/>
            <person name="Santos A.J."/>
        </authorList>
    </citation>
    <scope>NUCLEOTIDE SEQUENCE</scope>
    <source>
        <tissue evidence="1">Shoot tissue taken approximately 20 cm above the soil surface</tissue>
    </source>
</reference>
<name>A0A0A9DMZ4_ARUDO</name>
<organism evidence="1">
    <name type="scientific">Arundo donax</name>
    <name type="common">Giant reed</name>
    <name type="synonym">Donax arundinaceus</name>
    <dbReference type="NCBI Taxonomy" id="35708"/>
    <lineage>
        <taxon>Eukaryota</taxon>
        <taxon>Viridiplantae</taxon>
        <taxon>Streptophyta</taxon>
        <taxon>Embryophyta</taxon>
        <taxon>Tracheophyta</taxon>
        <taxon>Spermatophyta</taxon>
        <taxon>Magnoliopsida</taxon>
        <taxon>Liliopsida</taxon>
        <taxon>Poales</taxon>
        <taxon>Poaceae</taxon>
        <taxon>PACMAD clade</taxon>
        <taxon>Arundinoideae</taxon>
        <taxon>Arundineae</taxon>
        <taxon>Arundo</taxon>
    </lineage>
</organism>
<reference evidence="1" key="2">
    <citation type="journal article" date="2015" name="Data Brief">
        <title>Shoot transcriptome of the giant reed, Arundo donax.</title>
        <authorList>
            <person name="Barrero R.A."/>
            <person name="Guerrero F.D."/>
            <person name="Moolhuijzen P."/>
            <person name="Goolsby J.A."/>
            <person name="Tidwell J."/>
            <person name="Bellgard S.E."/>
            <person name="Bellgard M.I."/>
        </authorList>
    </citation>
    <scope>NUCLEOTIDE SEQUENCE</scope>
    <source>
        <tissue evidence="1">Shoot tissue taken approximately 20 cm above the soil surface</tissue>
    </source>
</reference>
<dbReference type="EMBL" id="GBRH01211080">
    <property type="protein sequence ID" value="JAD86815.1"/>
    <property type="molecule type" value="Transcribed_RNA"/>
</dbReference>
<accession>A0A0A9DMZ4</accession>
<protein>
    <submittedName>
        <fullName evidence="1">Uncharacterized protein</fullName>
    </submittedName>
</protein>
<sequence length="90" mass="9852">MSCSYLGHCSITAGSIYPVPLQMPLLFTSHTTPSLLVFAPLSSFPILATIQLHHSFLCSTLPQSFFLIEVWTSCLSSFLSPSFSQSVHSK</sequence>
<evidence type="ECO:0000313" key="1">
    <source>
        <dbReference type="EMBL" id="JAD89151.1"/>
    </source>
</evidence>